<comment type="caution">
    <text evidence="4">The sequence shown here is derived from an EMBL/GenBank/DDBJ whole genome shotgun (WGS) entry which is preliminary data.</text>
</comment>
<evidence type="ECO:0000313" key="4">
    <source>
        <dbReference type="EMBL" id="PZR83518.1"/>
    </source>
</evidence>
<sequence>MGARSPRSDRTAGSKVAQRERAAAMVPDLIVASTPPAGARRTVTGLLLRFISCGLLALGFGLAWRLTLAPPVIAPGSAFAGIFSLLTGFIVGGILWYLHDARRRRQNPDSVSDERLVFSFIVFAVVPFLVLLLVGAVWLLARIIGG</sequence>
<keyword evidence="2" id="KW-0472">Membrane</keyword>
<proteinExistence type="predicted"/>
<accession>A0A934K3W5</accession>
<feature type="transmembrane region" description="Helical" evidence="2">
    <location>
        <begin position="46"/>
        <end position="66"/>
    </location>
</feature>
<feature type="region of interest" description="Disordered" evidence="1">
    <location>
        <begin position="1"/>
        <end position="20"/>
    </location>
</feature>
<dbReference type="AlphaFoldDB" id="A0A2W6AE48"/>
<keyword evidence="2" id="KW-0812">Transmembrane</keyword>
<dbReference type="Proteomes" id="UP000248724">
    <property type="component" value="Unassembled WGS sequence"/>
</dbReference>
<reference evidence="4 5" key="1">
    <citation type="journal article" date="2017" name="Nature">
        <title>Atmospheric trace gases support primary production in Antarctic desert surface soil.</title>
        <authorList>
            <person name="Ji M."/>
            <person name="Greening C."/>
            <person name="Vanwonterghem I."/>
            <person name="Carere C.R."/>
            <person name="Bay S.K."/>
            <person name="Steen J.A."/>
            <person name="Montgomery K."/>
            <person name="Lines T."/>
            <person name="Beardall J."/>
            <person name="van Dorst J."/>
            <person name="Snape I."/>
            <person name="Stott M.B."/>
            <person name="Hugenholtz P."/>
            <person name="Ferrari B.C."/>
        </authorList>
    </citation>
    <scope>NUCLEOTIDE SEQUENCE [LARGE SCALE GENOMIC DNA]</scope>
    <source>
        <strain evidence="4">RRmetagenome_bin12</strain>
    </source>
</reference>
<dbReference type="Proteomes" id="UP000606991">
    <property type="component" value="Unassembled WGS sequence"/>
</dbReference>
<reference evidence="3 6" key="3">
    <citation type="submission" date="2020-10" db="EMBL/GenBank/DDBJ databases">
        <title>Ca. Dormibacterota MAGs.</title>
        <authorList>
            <person name="Montgomery K."/>
        </authorList>
    </citation>
    <scope>NUCLEOTIDE SEQUENCE [LARGE SCALE GENOMIC DNA]</scope>
    <source>
        <strain evidence="3">SC8812_S17_18</strain>
    </source>
</reference>
<reference evidence="4" key="2">
    <citation type="submission" date="2018-05" db="EMBL/GenBank/DDBJ databases">
        <authorList>
            <person name="Ferrari B."/>
        </authorList>
    </citation>
    <scope>NUCLEOTIDE SEQUENCE</scope>
    <source>
        <strain evidence="4">RRmetagenome_bin12</strain>
    </source>
</reference>
<dbReference type="EMBL" id="QHBU01000033">
    <property type="protein sequence ID" value="PZR83518.1"/>
    <property type="molecule type" value="Genomic_DNA"/>
</dbReference>
<evidence type="ECO:0000313" key="3">
    <source>
        <dbReference type="EMBL" id="MBJ7595133.1"/>
    </source>
</evidence>
<feature type="transmembrane region" description="Helical" evidence="2">
    <location>
        <begin position="118"/>
        <end position="141"/>
    </location>
</feature>
<evidence type="ECO:0000313" key="5">
    <source>
        <dbReference type="Proteomes" id="UP000248724"/>
    </source>
</evidence>
<organism evidence="4 5">
    <name type="scientific">Candidatus Aeolococcus gillhamiae</name>
    <dbReference type="NCBI Taxonomy" id="3127015"/>
    <lineage>
        <taxon>Bacteria</taxon>
        <taxon>Bacillati</taxon>
        <taxon>Candidatus Dormiibacterota</taxon>
        <taxon>Candidatus Dormibacteria</taxon>
        <taxon>Candidatus Aeolococcales</taxon>
        <taxon>Candidatus Aeolococcaceae</taxon>
        <taxon>Candidatus Aeolococcus</taxon>
    </lineage>
</organism>
<feature type="transmembrane region" description="Helical" evidence="2">
    <location>
        <begin position="78"/>
        <end position="98"/>
    </location>
</feature>
<evidence type="ECO:0000256" key="1">
    <source>
        <dbReference type="SAM" id="MobiDB-lite"/>
    </source>
</evidence>
<evidence type="ECO:0000256" key="2">
    <source>
        <dbReference type="SAM" id="Phobius"/>
    </source>
</evidence>
<gene>
    <name evidence="4" type="ORF">DLM65_01670</name>
    <name evidence="3" type="ORF">JF886_09780</name>
</gene>
<dbReference type="EMBL" id="JAEKNS010000100">
    <property type="protein sequence ID" value="MBJ7595133.1"/>
    <property type="molecule type" value="Genomic_DNA"/>
</dbReference>
<protein>
    <submittedName>
        <fullName evidence="4">Uncharacterized protein</fullName>
    </submittedName>
</protein>
<name>A0A2W6AE48_9BACT</name>
<accession>A0A2W6AE48</accession>
<dbReference type="RefSeq" id="WP_337311954.1">
    <property type="nucleotide sequence ID" value="NZ_JAEKNS010000100.1"/>
</dbReference>
<evidence type="ECO:0000313" key="6">
    <source>
        <dbReference type="Proteomes" id="UP000606991"/>
    </source>
</evidence>
<keyword evidence="2" id="KW-1133">Transmembrane helix</keyword>